<evidence type="ECO:0000313" key="1">
    <source>
        <dbReference type="EMBL" id="SUO04846.1"/>
    </source>
</evidence>
<dbReference type="Proteomes" id="UP000255523">
    <property type="component" value="Unassembled WGS sequence"/>
</dbReference>
<dbReference type="EMBL" id="UHFX01000003">
    <property type="protein sequence ID" value="SUO04846.1"/>
    <property type="molecule type" value="Genomic_DNA"/>
</dbReference>
<dbReference type="Gene3D" id="1.25.40.10">
    <property type="entry name" value="Tetratricopeptide repeat domain"/>
    <property type="match status" value="1"/>
</dbReference>
<protein>
    <recommendedName>
        <fullName evidence="3">Tetratricopeptide repeat protein</fullName>
    </recommendedName>
</protein>
<dbReference type="OrthoDB" id="7056571at2"/>
<evidence type="ECO:0000313" key="2">
    <source>
        <dbReference type="Proteomes" id="UP000255523"/>
    </source>
</evidence>
<dbReference type="GeneID" id="77462716"/>
<dbReference type="SUPFAM" id="SSF81901">
    <property type="entry name" value="HCP-like"/>
    <property type="match status" value="1"/>
</dbReference>
<dbReference type="AlphaFoldDB" id="A0A380LSK8"/>
<proteinExistence type="predicted"/>
<evidence type="ECO:0008006" key="3">
    <source>
        <dbReference type="Google" id="ProtNLM"/>
    </source>
</evidence>
<organism evidence="1 2">
    <name type="scientific">Faecalicoccus pleomorphus</name>
    <dbReference type="NCBI Taxonomy" id="1323"/>
    <lineage>
        <taxon>Bacteria</taxon>
        <taxon>Bacillati</taxon>
        <taxon>Bacillota</taxon>
        <taxon>Erysipelotrichia</taxon>
        <taxon>Erysipelotrichales</taxon>
        <taxon>Erysipelotrichaceae</taxon>
        <taxon>Faecalicoccus</taxon>
    </lineage>
</organism>
<accession>A0A380LSK8</accession>
<keyword evidence="2" id="KW-1185">Reference proteome</keyword>
<sequence length="133" mass="15838">MEDKYDSRKKRYVEAWNTIYFDSEEPINLSCQEYDELGFDFTMNEMFDCAFRTYHRGIEAGHKELIPILGALYEQTGNLEYAYRCYLEAALINNQNGLKNLSRMYKKGIYVQKDEKKAKKLNMLSKKTIMKKR</sequence>
<name>A0A380LSK8_9FIRM</name>
<dbReference type="RefSeq" id="WP_022789944.1">
    <property type="nucleotide sequence ID" value="NZ_UHFX01000003.1"/>
</dbReference>
<gene>
    <name evidence="1" type="ORF">NCTC11087_01775</name>
</gene>
<reference evidence="1 2" key="1">
    <citation type="submission" date="2018-06" db="EMBL/GenBank/DDBJ databases">
        <authorList>
            <consortium name="Pathogen Informatics"/>
            <person name="Doyle S."/>
        </authorList>
    </citation>
    <scope>NUCLEOTIDE SEQUENCE [LARGE SCALE GENOMIC DNA]</scope>
    <source>
        <strain evidence="1 2">NCTC11087</strain>
    </source>
</reference>
<dbReference type="InterPro" id="IPR011990">
    <property type="entry name" value="TPR-like_helical_dom_sf"/>
</dbReference>